<name>A0A916JEZ4_9BACT</name>
<dbReference type="PROSITE" id="PS51194">
    <property type="entry name" value="HELICASE_CTER"/>
    <property type="match status" value="1"/>
</dbReference>
<dbReference type="Gene3D" id="3.40.50.10810">
    <property type="entry name" value="Tandem AAA-ATPase domain"/>
    <property type="match status" value="1"/>
</dbReference>
<gene>
    <name evidence="4" type="ORF">DYBT9275_03921</name>
</gene>
<dbReference type="PANTHER" id="PTHR10799">
    <property type="entry name" value="SNF2/RAD54 HELICASE FAMILY"/>
    <property type="match status" value="1"/>
</dbReference>
<dbReference type="InterPro" id="IPR049730">
    <property type="entry name" value="SNF2/RAD54-like_C"/>
</dbReference>
<dbReference type="InterPro" id="IPR000330">
    <property type="entry name" value="SNF2_N"/>
</dbReference>
<sequence length="977" mass="113309">MKVSPNERFKITYSILNHEYLGYIFESFVVQLDAQGDFSYQIQNISSKNINEFKSGLDQRDYELVKLIDDIQQDVILKKFNPKKLSTVDFFLKIYDPQKGDKLVQEAIASYLQKSKAEILSRLEDKALFIMGSDGNPLWKRVIWEKEQAKIRFHFVRNEDNTHYFPTILHNHQKLDFQYKNAILICEEPAWLAVDGHLYHFEGNLEGKKIKPFLAKKFIAVPSAMEEEYYKKFVTPLIASYDVVARGFEIRHISSAPVPILTITDMAKAPKALVLFDDPTEDSEEVNNEVVLDLSFQYGNFQFRFDSFPHHSNVHLEKKGNDYLFYKVKRDAVAEKKSLNQLRDLGLGIKTGRAVLSKTEAFGWLQSYVKQLSDVGITVRQNTSDPKRYFLGYSSLDISIQEERDWFDIHARVLFGEFEIPFIQLRNYILNQKKEFTLPNGEIAVIPEWWFTKYSELFSFTEHGHDGDKLRLRIQHIALVQELKDENLATAMISRKLEGLRNFDQIEPKPTPENFKGTLRPYQKAGYDWLRFLNQYRLGGCLADDMGLGKTVQTLALLQSQKEAAIKEPSILIMPTSLLYNWSLEAGKFTPELRILQYTGTYREKDTALFDNYDLIITSYGIIRLDIDLLHTYRFNYVILDESQAIKNPSSIITKAIRKLNSAHRLILTGTPIENSTLDLWSQMSFVNPGLLGSQTFFRDEFQIPIEKKNDEEKSKRLYNLIKPFILRRNKSQVATDLPEKVENVQYCEMSEEQEKAYEEAKAYYRNVILQSIDNDGMSRSHMIVLQGLTKLRQLANHPRMVDTEYGNGSGKFEDICHKIETVISENHKILIFSQYIKHLDLFREYLDQRQTVYAYLDGSTKDRQEQVENFQNNTDIKLFLISLKAGGLGLNLTAADYVFILDPWWNPAIEAQAVDRAHRIGQDRTVFTYKFITKNTVEEKILALQKSKKQLADDLISSEDGFIKSLSKDDVLQLLT</sequence>
<feature type="domain" description="Helicase ATP-binding" evidence="2">
    <location>
        <begin position="531"/>
        <end position="690"/>
    </location>
</feature>
<dbReference type="CDD" id="cd18012">
    <property type="entry name" value="DEXQc_arch_SWI2_SNF2"/>
    <property type="match status" value="1"/>
</dbReference>
<evidence type="ECO:0000313" key="5">
    <source>
        <dbReference type="Proteomes" id="UP000680038"/>
    </source>
</evidence>
<comment type="caution">
    <text evidence="4">The sequence shown here is derived from an EMBL/GenBank/DDBJ whole genome shotgun (WGS) entry which is preliminary data.</text>
</comment>
<dbReference type="InterPro" id="IPR014001">
    <property type="entry name" value="Helicase_ATP-bd"/>
</dbReference>
<dbReference type="CDD" id="cd18793">
    <property type="entry name" value="SF2_C_SNF"/>
    <property type="match status" value="1"/>
</dbReference>
<dbReference type="InterPro" id="IPR038718">
    <property type="entry name" value="SNF2-like_sf"/>
</dbReference>
<proteinExistence type="predicted"/>
<dbReference type="SMART" id="SM00487">
    <property type="entry name" value="DEXDc"/>
    <property type="match status" value="1"/>
</dbReference>
<dbReference type="InterPro" id="IPR001650">
    <property type="entry name" value="Helicase_C-like"/>
</dbReference>
<evidence type="ECO:0008006" key="6">
    <source>
        <dbReference type="Google" id="ProtNLM"/>
    </source>
</evidence>
<dbReference type="Pfam" id="PF00176">
    <property type="entry name" value="SNF2-rel_dom"/>
    <property type="match status" value="1"/>
</dbReference>
<evidence type="ECO:0000259" key="2">
    <source>
        <dbReference type="PROSITE" id="PS51192"/>
    </source>
</evidence>
<keyword evidence="1" id="KW-0378">Hydrolase</keyword>
<dbReference type="SUPFAM" id="SSF52540">
    <property type="entry name" value="P-loop containing nucleoside triphosphate hydrolases"/>
    <property type="match status" value="2"/>
</dbReference>
<dbReference type="RefSeq" id="WP_215240348.1">
    <property type="nucleotide sequence ID" value="NZ_CAJRAF010000002.1"/>
</dbReference>
<reference evidence="4" key="1">
    <citation type="submission" date="2021-04" db="EMBL/GenBank/DDBJ databases">
        <authorList>
            <person name="Rodrigo-Torres L."/>
            <person name="Arahal R. D."/>
            <person name="Lucena T."/>
        </authorList>
    </citation>
    <scope>NUCLEOTIDE SEQUENCE</scope>
    <source>
        <strain evidence="4">CECT 9275</strain>
    </source>
</reference>
<dbReference type="EMBL" id="CAJRAF010000002">
    <property type="protein sequence ID" value="CAG5006908.1"/>
    <property type="molecule type" value="Genomic_DNA"/>
</dbReference>
<evidence type="ECO:0000313" key="4">
    <source>
        <dbReference type="EMBL" id="CAG5006908.1"/>
    </source>
</evidence>
<accession>A0A916JEZ4</accession>
<dbReference type="GO" id="GO:0016787">
    <property type="term" value="F:hydrolase activity"/>
    <property type="evidence" value="ECO:0007669"/>
    <property type="project" value="UniProtKB-KW"/>
</dbReference>
<evidence type="ECO:0000259" key="3">
    <source>
        <dbReference type="PROSITE" id="PS51194"/>
    </source>
</evidence>
<dbReference type="GO" id="GO:0005524">
    <property type="term" value="F:ATP binding"/>
    <property type="evidence" value="ECO:0007669"/>
    <property type="project" value="InterPro"/>
</dbReference>
<evidence type="ECO:0000256" key="1">
    <source>
        <dbReference type="ARBA" id="ARBA00022801"/>
    </source>
</evidence>
<dbReference type="InterPro" id="IPR027417">
    <property type="entry name" value="P-loop_NTPase"/>
</dbReference>
<keyword evidence="5" id="KW-1185">Reference proteome</keyword>
<dbReference type="Proteomes" id="UP000680038">
    <property type="component" value="Unassembled WGS sequence"/>
</dbReference>
<dbReference type="AlphaFoldDB" id="A0A916JEZ4"/>
<feature type="domain" description="Helicase C-terminal" evidence="3">
    <location>
        <begin position="815"/>
        <end position="968"/>
    </location>
</feature>
<dbReference type="SMART" id="SM00490">
    <property type="entry name" value="HELICc"/>
    <property type="match status" value="1"/>
</dbReference>
<dbReference type="PROSITE" id="PS51192">
    <property type="entry name" value="HELICASE_ATP_BIND_1"/>
    <property type="match status" value="1"/>
</dbReference>
<organism evidence="4 5">
    <name type="scientific">Dyadobacter helix</name>
    <dbReference type="NCBI Taxonomy" id="2822344"/>
    <lineage>
        <taxon>Bacteria</taxon>
        <taxon>Pseudomonadati</taxon>
        <taxon>Bacteroidota</taxon>
        <taxon>Cytophagia</taxon>
        <taxon>Cytophagales</taxon>
        <taxon>Spirosomataceae</taxon>
        <taxon>Dyadobacter</taxon>
    </lineage>
</organism>
<protein>
    <recommendedName>
        <fullName evidence="6">Helicase SNF2</fullName>
    </recommendedName>
</protein>
<dbReference type="Gene3D" id="3.40.50.300">
    <property type="entry name" value="P-loop containing nucleotide triphosphate hydrolases"/>
    <property type="match status" value="1"/>
</dbReference>
<dbReference type="Pfam" id="PF00271">
    <property type="entry name" value="Helicase_C"/>
    <property type="match status" value="1"/>
</dbReference>